<keyword evidence="3" id="KW-1185">Reference proteome</keyword>
<evidence type="ECO:0000313" key="2">
    <source>
        <dbReference type="EMBL" id="GAO27738.1"/>
    </source>
</evidence>
<dbReference type="Pfam" id="PF00570">
    <property type="entry name" value="HRDC"/>
    <property type="match status" value="1"/>
</dbReference>
<feature type="domain" description="HRDC" evidence="1">
    <location>
        <begin position="636"/>
        <end position="716"/>
    </location>
</feature>
<dbReference type="EMBL" id="BAZW01000092">
    <property type="protein sequence ID" value="GAO27738.1"/>
    <property type="molecule type" value="Genomic_DNA"/>
</dbReference>
<dbReference type="GO" id="GO:0003678">
    <property type="term" value="F:DNA helicase activity"/>
    <property type="evidence" value="ECO:0007669"/>
    <property type="project" value="InterPro"/>
</dbReference>
<dbReference type="InterPro" id="IPR003593">
    <property type="entry name" value="AAA+_ATPase"/>
</dbReference>
<proteinExistence type="predicted"/>
<dbReference type="RefSeq" id="WP_062128757.1">
    <property type="nucleotide sequence ID" value="NZ_BAZW01000092.1"/>
</dbReference>
<dbReference type="InterPro" id="IPR010997">
    <property type="entry name" value="HRDC-like_sf"/>
</dbReference>
<keyword evidence="2" id="KW-0547">Nucleotide-binding</keyword>
<dbReference type="Gene3D" id="1.10.150.80">
    <property type="entry name" value="HRDC domain"/>
    <property type="match status" value="1"/>
</dbReference>
<dbReference type="GO" id="GO:0000166">
    <property type="term" value="F:nucleotide binding"/>
    <property type="evidence" value="ECO:0007669"/>
    <property type="project" value="InterPro"/>
</dbReference>
<dbReference type="InterPro" id="IPR027417">
    <property type="entry name" value="P-loop_NTPase"/>
</dbReference>
<dbReference type="FunFam" id="3.40.50.300:FF:001498">
    <property type="entry name" value="ATP-dependent DNA helicase"/>
    <property type="match status" value="1"/>
</dbReference>
<dbReference type="Gene3D" id="3.40.50.300">
    <property type="entry name" value="P-loop containing nucleotide triphosphate hydrolases"/>
    <property type="match status" value="2"/>
</dbReference>
<protein>
    <submittedName>
        <fullName evidence="2">DNA repair and recombination protein, putative helicase</fullName>
    </submittedName>
</protein>
<dbReference type="InterPro" id="IPR010285">
    <property type="entry name" value="DNA_helicase_pif1-like_DEAD"/>
</dbReference>
<dbReference type="Pfam" id="PF05970">
    <property type="entry name" value="PIF1"/>
    <property type="match status" value="1"/>
</dbReference>
<reference evidence="2 3" key="1">
    <citation type="journal article" date="2015" name="Microbes Environ.">
        <title>Distribution and evolution of nitrogen fixation genes in the phylum bacteroidetes.</title>
        <authorList>
            <person name="Inoue J."/>
            <person name="Oshima K."/>
            <person name="Suda W."/>
            <person name="Sakamoto M."/>
            <person name="Iino T."/>
            <person name="Noda S."/>
            <person name="Hongoh Y."/>
            <person name="Hattori M."/>
            <person name="Ohkuma M."/>
        </authorList>
    </citation>
    <scope>NUCLEOTIDE SEQUENCE [LARGE SCALE GENOMIC DNA]</scope>
    <source>
        <strain evidence="2">JCM 15548</strain>
    </source>
</reference>
<evidence type="ECO:0000259" key="1">
    <source>
        <dbReference type="PROSITE" id="PS50967"/>
    </source>
</evidence>
<name>A0A0E9LR12_9BACT</name>
<accession>A0A0E9LR12</accession>
<keyword evidence="2" id="KW-0347">Helicase</keyword>
<dbReference type="GO" id="GO:0003676">
    <property type="term" value="F:nucleic acid binding"/>
    <property type="evidence" value="ECO:0007669"/>
    <property type="project" value="InterPro"/>
</dbReference>
<dbReference type="SMART" id="SM00382">
    <property type="entry name" value="AAA"/>
    <property type="match status" value="1"/>
</dbReference>
<comment type="caution">
    <text evidence="2">The sequence shown here is derived from an EMBL/GenBank/DDBJ whole genome shotgun (WGS) entry which is preliminary data.</text>
</comment>
<keyword evidence="2" id="KW-0067">ATP-binding</keyword>
<keyword evidence="2" id="KW-0378">Hydrolase</keyword>
<dbReference type="GO" id="GO:0006281">
    <property type="term" value="P:DNA repair"/>
    <property type="evidence" value="ECO:0007669"/>
    <property type="project" value="InterPro"/>
</dbReference>
<evidence type="ECO:0000313" key="3">
    <source>
        <dbReference type="Proteomes" id="UP000032900"/>
    </source>
</evidence>
<dbReference type="STRING" id="1236989.JCM15548_14588"/>
<dbReference type="CDD" id="cd18809">
    <property type="entry name" value="SF1_C_RecD"/>
    <property type="match status" value="1"/>
</dbReference>
<dbReference type="OrthoDB" id="9763659at2"/>
<dbReference type="InterPro" id="IPR044876">
    <property type="entry name" value="HRDC_dom_sf"/>
</dbReference>
<gene>
    <name evidence="2" type="ORF">JCM15548_14588</name>
</gene>
<dbReference type="SUPFAM" id="SSF52540">
    <property type="entry name" value="P-loop containing nucleoside triphosphate hydrolases"/>
    <property type="match status" value="2"/>
</dbReference>
<sequence>MPEITTTQATETSRLTLARLFIENTGKNLFLTGKAGTGKTTFLHNLQKDCPKRMAIVAPTGVAAINAGGVTIHSFFQLPFGPQIPNHYLPQSEQKPETSFRFSREKLNILRSIDLLVIDEISMVRADMLDAIDGVLRRFRYRSKPFGGVQVLMIGDLQQLAPVVKDSDWQMLQAHYNGPFFFQSKVLESFPVETIELNHIFRQKDEKFIGVLNQIRENRLTAEGLAILQSRYIPNFTAPKGYITLTSHNRQSQQINQHHLDTLNARPLTFEASIEGDFPESSYPNDEKLVLKKGAQVMFIKNDGSREKLFYNGKIGTIESISPLKVSVRCTNPDLTIEVERVEWQNYKYQLNETTNEIQEEIIGKFTQLPLKPAWAITIHKSQGLTFEHAIIDANAAFAHGQVYVALSRCRSLEGLVLSSPIDQRSIVSSQQVNSFIQQAASNAPTPERIQQFQREYEKELVLELFDFNILNRQLSRLHREIMQHRQVVFGAFPDQLNEVLLQFREKVLLVADKFRQQLLQLLASGLPAADHEALQERIKKATPYFVKEVKVLMQPFAGSVDLETDNKELRKTIDGQLDRILKSFTTHHDTLDTCQQGFNISTYLAAKSVSNIEKTVKKAPPAKKQAGTGTGAATASAHPELYQRLKQWRDLQADEHNWPHYLILQTKTMVELTNQLPTSKKELQKISGLGKKKIEQFGKELLEIIDTYRIDKSME</sequence>
<dbReference type="SUPFAM" id="SSF47819">
    <property type="entry name" value="HRDC-like"/>
    <property type="match status" value="1"/>
</dbReference>
<dbReference type="Proteomes" id="UP000032900">
    <property type="component" value="Unassembled WGS sequence"/>
</dbReference>
<dbReference type="SMART" id="SM00341">
    <property type="entry name" value="HRDC"/>
    <property type="match status" value="1"/>
</dbReference>
<dbReference type="GO" id="GO:0000723">
    <property type="term" value="P:telomere maintenance"/>
    <property type="evidence" value="ECO:0007669"/>
    <property type="project" value="InterPro"/>
</dbReference>
<organism evidence="2 3">
    <name type="scientific">Geofilum rubicundum JCM 15548</name>
    <dbReference type="NCBI Taxonomy" id="1236989"/>
    <lineage>
        <taxon>Bacteria</taxon>
        <taxon>Pseudomonadati</taxon>
        <taxon>Bacteroidota</taxon>
        <taxon>Bacteroidia</taxon>
        <taxon>Marinilabiliales</taxon>
        <taxon>Marinilabiliaceae</taxon>
        <taxon>Geofilum</taxon>
    </lineage>
</organism>
<dbReference type="CDD" id="cd18037">
    <property type="entry name" value="DEXSc_Pif1_like"/>
    <property type="match status" value="1"/>
</dbReference>
<dbReference type="PROSITE" id="PS50967">
    <property type="entry name" value="HRDC"/>
    <property type="match status" value="1"/>
</dbReference>
<dbReference type="InterPro" id="IPR051055">
    <property type="entry name" value="PIF1_helicase"/>
</dbReference>
<dbReference type="AlphaFoldDB" id="A0A0E9LR12"/>
<dbReference type="InterPro" id="IPR002121">
    <property type="entry name" value="HRDC_dom"/>
</dbReference>
<dbReference type="PANTHER" id="PTHR47642">
    <property type="entry name" value="ATP-DEPENDENT DNA HELICASE"/>
    <property type="match status" value="1"/>
</dbReference>